<feature type="compositionally biased region" description="Polar residues" evidence="1">
    <location>
        <begin position="178"/>
        <end position="193"/>
    </location>
</feature>
<feature type="region of interest" description="Disordered" evidence="1">
    <location>
        <begin position="172"/>
        <end position="216"/>
    </location>
</feature>
<evidence type="ECO:0000313" key="3">
    <source>
        <dbReference type="EMBL" id="RCI15241.1"/>
    </source>
</evidence>
<accession>A0A367LLF4</accession>
<feature type="signal peptide" evidence="2">
    <location>
        <begin position="1"/>
        <end position="17"/>
    </location>
</feature>
<feature type="compositionally biased region" description="Polar residues" evidence="1">
    <location>
        <begin position="200"/>
        <end position="216"/>
    </location>
</feature>
<keyword evidence="4" id="KW-1185">Reference proteome</keyword>
<evidence type="ECO:0000313" key="4">
    <source>
        <dbReference type="Proteomes" id="UP000253664"/>
    </source>
</evidence>
<dbReference type="AlphaFoldDB" id="A0A367LLF4"/>
<organism evidence="3 4">
    <name type="scientific">Ophiocordyceps polyrhachis-furcata BCC 54312</name>
    <dbReference type="NCBI Taxonomy" id="1330021"/>
    <lineage>
        <taxon>Eukaryota</taxon>
        <taxon>Fungi</taxon>
        <taxon>Dikarya</taxon>
        <taxon>Ascomycota</taxon>
        <taxon>Pezizomycotina</taxon>
        <taxon>Sordariomycetes</taxon>
        <taxon>Hypocreomycetidae</taxon>
        <taxon>Hypocreales</taxon>
        <taxon>Ophiocordycipitaceae</taxon>
        <taxon>Ophiocordyceps</taxon>
    </lineage>
</organism>
<name>A0A367LLF4_9HYPO</name>
<dbReference type="EMBL" id="LKCN02000003">
    <property type="protein sequence ID" value="RCI15241.1"/>
    <property type="molecule type" value="Genomic_DNA"/>
</dbReference>
<evidence type="ECO:0000256" key="1">
    <source>
        <dbReference type="SAM" id="MobiDB-lite"/>
    </source>
</evidence>
<sequence length="216" mass="24408">MKSTLVLIMLATATSLAAKPKGDDPNHHNTSSTEPFPYSQAQQDQRQPHLHKRQGNQFMRHKFKPYCHQDTEACQGTEIWCHEHTPKGMTPEQCIAQRKPLPFSEGDTSGKGNCFSLFPSVDPKLPSQHGLQQAVDKYLRKHKTDEALERCFGTEVWCRLHKDEQRCRKSEEAFPCAGSSSPEKNHPQQNIGQQDDFGPPSQNSINNTSFSHTVRG</sequence>
<gene>
    <name evidence="3" type="ORF">L249_6461</name>
</gene>
<reference evidence="3 4" key="1">
    <citation type="journal article" date="2015" name="BMC Genomics">
        <title>Insights from the genome of Ophiocordyceps polyrhachis-furcata to pathogenicity and host specificity in insect fungi.</title>
        <authorList>
            <person name="Wichadakul D."/>
            <person name="Kobmoo N."/>
            <person name="Ingsriswang S."/>
            <person name="Tangphatsornruang S."/>
            <person name="Chantasingh D."/>
            <person name="Luangsa-ard J.J."/>
            <person name="Eurwilaichitr L."/>
        </authorList>
    </citation>
    <scope>NUCLEOTIDE SEQUENCE [LARGE SCALE GENOMIC DNA]</scope>
    <source>
        <strain evidence="3 4">BCC 54312</strain>
    </source>
</reference>
<keyword evidence="2" id="KW-0732">Signal</keyword>
<feature type="compositionally biased region" description="Polar residues" evidence="1">
    <location>
        <begin position="28"/>
        <end position="45"/>
    </location>
</feature>
<protein>
    <submittedName>
        <fullName evidence="3">Uncharacterized protein</fullName>
    </submittedName>
</protein>
<feature type="region of interest" description="Disordered" evidence="1">
    <location>
        <begin position="18"/>
        <end position="52"/>
    </location>
</feature>
<dbReference type="Proteomes" id="UP000253664">
    <property type="component" value="Unassembled WGS sequence"/>
</dbReference>
<evidence type="ECO:0000256" key="2">
    <source>
        <dbReference type="SAM" id="SignalP"/>
    </source>
</evidence>
<feature type="chain" id="PRO_5016917099" evidence="2">
    <location>
        <begin position="18"/>
        <end position="216"/>
    </location>
</feature>
<proteinExistence type="predicted"/>
<comment type="caution">
    <text evidence="3">The sequence shown here is derived from an EMBL/GenBank/DDBJ whole genome shotgun (WGS) entry which is preliminary data.</text>
</comment>